<reference evidence="5" key="1">
    <citation type="submission" date="2021-02" db="EMBL/GenBank/DDBJ databases">
        <title>First Annotated Genome of the Yellow-green Alga Tribonema minus.</title>
        <authorList>
            <person name="Mahan K.M."/>
        </authorList>
    </citation>
    <scope>NUCLEOTIDE SEQUENCE</scope>
    <source>
        <strain evidence="5">UTEX B ZZ1240</strain>
    </source>
</reference>
<name>A0A835YV73_9STRA</name>
<proteinExistence type="inferred from homology"/>
<keyword evidence="3" id="KW-0143">Chaperone</keyword>
<accession>A0A835YV73</accession>
<comment type="caution">
    <text evidence="5">The sequence shown here is derived from an EMBL/GenBank/DDBJ whole genome shotgun (WGS) entry which is preliminary data.</text>
</comment>
<organism evidence="5 6">
    <name type="scientific">Tribonema minus</name>
    <dbReference type="NCBI Taxonomy" id="303371"/>
    <lineage>
        <taxon>Eukaryota</taxon>
        <taxon>Sar</taxon>
        <taxon>Stramenopiles</taxon>
        <taxon>Ochrophyta</taxon>
        <taxon>PX clade</taxon>
        <taxon>Xanthophyceae</taxon>
        <taxon>Tribonematales</taxon>
        <taxon>Tribonemataceae</taxon>
        <taxon>Tribonema</taxon>
    </lineage>
</organism>
<feature type="region of interest" description="Disordered" evidence="4">
    <location>
        <begin position="480"/>
        <end position="506"/>
    </location>
</feature>
<evidence type="ECO:0000256" key="3">
    <source>
        <dbReference type="ARBA" id="ARBA00023186"/>
    </source>
</evidence>
<evidence type="ECO:0000256" key="2">
    <source>
        <dbReference type="ARBA" id="ARBA00022658"/>
    </source>
</evidence>
<feature type="compositionally biased region" description="Basic and acidic residues" evidence="4">
    <location>
        <begin position="490"/>
        <end position="502"/>
    </location>
</feature>
<dbReference type="PANTHER" id="PTHR12425:SF5">
    <property type="entry name" value="SYNEMBRYN"/>
    <property type="match status" value="1"/>
</dbReference>
<dbReference type="GO" id="GO:0005085">
    <property type="term" value="F:guanyl-nucleotide exchange factor activity"/>
    <property type="evidence" value="ECO:0007669"/>
    <property type="project" value="UniProtKB-KW"/>
</dbReference>
<dbReference type="PANTHER" id="PTHR12425">
    <property type="entry name" value="SYNEMBRYN"/>
    <property type="match status" value="1"/>
</dbReference>
<dbReference type="AlphaFoldDB" id="A0A835YV73"/>
<dbReference type="GO" id="GO:0001965">
    <property type="term" value="F:G-protein alpha-subunit binding"/>
    <property type="evidence" value="ECO:0007669"/>
    <property type="project" value="TreeGrafter"/>
</dbReference>
<keyword evidence="6" id="KW-1185">Reference proteome</keyword>
<gene>
    <name evidence="5" type="ORF">JKP88DRAFT_350797</name>
</gene>
<dbReference type="GO" id="GO:0007186">
    <property type="term" value="P:G protein-coupled receptor signaling pathway"/>
    <property type="evidence" value="ECO:0007669"/>
    <property type="project" value="TreeGrafter"/>
</dbReference>
<sequence length="589" mass="60562">MASSSTNRILQLEGSPQAAPTEWRDALSAFASEHSTSAGILQACGEAAKDKVVAAVLQAMQPQKRADAAALSLQAAALSAAKVLLREAQGSAPLMTMEASEVYLKAAQESRDADEGFAVATAGVSCLVNLLVHEAAAPKPVVAANMLVALPRASTAPRSAAAPEPVVVAKVLVALLGGARPAPLLHNSTAAPQPVVAAKVLVALLGGARPAPLLHLAARALYRLCATRAPAAAVVREGCAPVAELVHEGCAPVAGTGDCGKTLVILVSLLAWCVRCEDPPFPQGAGVAPLATEGAGMAPLATEGAGVASLATEGAGMAPLATEGAGVASLATEVLKLLYFLASTGAVDVERAQGAAREVITVLGQALLLRLGQVLAEALLLPHDRAEAYECKLHVVNLLMHMPATYALYLSENGILPSLVRITELQLLACEFEADTFDPAVGLAPILAVLAAAAGSAAEPRRILKALIFPAETDAQWEQYQRRPAAQDEAEAKAERERRMHPADAPPGSLRARLIACLTMVESTSRRFAGELLWALCEGSAGEDELLWALCEGSAGEDEFVYRVGFGSGVGLLRTRGLLGAIAGGSAPQ</sequence>
<evidence type="ECO:0000313" key="5">
    <source>
        <dbReference type="EMBL" id="KAG5177183.1"/>
    </source>
</evidence>
<protein>
    <submittedName>
        <fullName evidence="5">Uncharacterized protein</fullName>
    </submittedName>
</protein>
<keyword evidence="2" id="KW-0344">Guanine-nucleotide releasing factor</keyword>
<evidence type="ECO:0000313" key="6">
    <source>
        <dbReference type="Proteomes" id="UP000664859"/>
    </source>
</evidence>
<comment type="similarity">
    <text evidence="1">Belongs to the synembryn family.</text>
</comment>
<dbReference type="InterPro" id="IPR019318">
    <property type="entry name" value="Gua_nucleotide_exch_fac_Ric8"/>
</dbReference>
<dbReference type="GO" id="GO:0005737">
    <property type="term" value="C:cytoplasm"/>
    <property type="evidence" value="ECO:0007669"/>
    <property type="project" value="TreeGrafter"/>
</dbReference>
<dbReference type="Proteomes" id="UP000664859">
    <property type="component" value="Unassembled WGS sequence"/>
</dbReference>
<evidence type="ECO:0000256" key="4">
    <source>
        <dbReference type="SAM" id="MobiDB-lite"/>
    </source>
</evidence>
<evidence type="ECO:0000256" key="1">
    <source>
        <dbReference type="ARBA" id="ARBA00009049"/>
    </source>
</evidence>
<dbReference type="EMBL" id="JAFCMP010000528">
    <property type="protein sequence ID" value="KAG5177183.1"/>
    <property type="molecule type" value="Genomic_DNA"/>
</dbReference>